<dbReference type="Pfam" id="PF00909">
    <property type="entry name" value="Ammonium_transp"/>
    <property type="match status" value="1"/>
</dbReference>
<dbReference type="InterPro" id="IPR029020">
    <property type="entry name" value="Ammonium/urea_transptr"/>
</dbReference>
<evidence type="ECO:0000256" key="6">
    <source>
        <dbReference type="ARBA" id="ARBA00023136"/>
    </source>
</evidence>
<evidence type="ECO:0000256" key="1">
    <source>
        <dbReference type="ARBA" id="ARBA00004141"/>
    </source>
</evidence>
<dbReference type="PANTHER" id="PTHR11730">
    <property type="entry name" value="AMMONIUM TRANSPORTER"/>
    <property type="match status" value="1"/>
</dbReference>
<feature type="transmembrane region" description="Helical" evidence="8">
    <location>
        <begin position="23"/>
        <end position="44"/>
    </location>
</feature>
<comment type="subcellular location">
    <subcellularLocation>
        <location evidence="1">Membrane</location>
        <topology evidence="1">Multi-pass membrane protein</topology>
    </subcellularLocation>
</comment>
<evidence type="ECO:0000256" key="8">
    <source>
        <dbReference type="SAM" id="Phobius"/>
    </source>
</evidence>
<dbReference type="AlphaFoldDB" id="A0A061R285"/>
<keyword evidence="3" id="KW-0813">Transport</keyword>
<feature type="transmembrane region" description="Helical" evidence="8">
    <location>
        <begin position="65"/>
        <end position="82"/>
    </location>
</feature>
<keyword evidence="5 8" id="KW-1133">Transmembrane helix</keyword>
<dbReference type="GO" id="GO:0005886">
    <property type="term" value="C:plasma membrane"/>
    <property type="evidence" value="ECO:0007669"/>
    <property type="project" value="TreeGrafter"/>
</dbReference>
<evidence type="ECO:0000256" key="7">
    <source>
        <dbReference type="ARBA" id="ARBA00023177"/>
    </source>
</evidence>
<feature type="transmembrane region" description="Helical" evidence="8">
    <location>
        <begin position="102"/>
        <end position="123"/>
    </location>
</feature>
<evidence type="ECO:0000256" key="5">
    <source>
        <dbReference type="ARBA" id="ARBA00022989"/>
    </source>
</evidence>
<sequence>YPVVVYWGWSDNGWLAKEGYHDLGGSGIVHMLGGAAALVGAIAIGPRIGRFSTVDGKRVPNDINGHSMPLCVLGVFILWFGWYGFNPGSTGEFRNMKTAARVAVTTTMSACAGGLCTLITSVLHGHPPRVAPCLNGVLAGLVGITAACDVVEPYIAIVIGFVSGDVYYYSSALLVRLGVDDPLDASPVHFFAGAWGVISVGFFASEDIQGPDPAVENGIFYGGNGKLLGVQLAGVAAIGLWSLGLSVLMFGTLKYFKILRVSVEDEIAGLDRSHHGGSAYYGESEFQVHAVQQVPQPGTEEVKALMTGPVAEGKDRMAARGCELPGIAWA</sequence>
<comment type="similarity">
    <text evidence="2">Belongs to the ammonia transporter channel (TC 1.A.11.2) family.</text>
</comment>
<evidence type="ECO:0000256" key="4">
    <source>
        <dbReference type="ARBA" id="ARBA00022692"/>
    </source>
</evidence>
<reference evidence="10" key="1">
    <citation type="submission" date="2014-05" db="EMBL/GenBank/DDBJ databases">
        <title>The transcriptome of the halophilic microalga Tetraselmis sp. GSL018 isolated from the Great Salt Lake, Utah.</title>
        <authorList>
            <person name="Jinkerson R.E."/>
            <person name="D'Adamo S."/>
            <person name="Posewitz M.C."/>
        </authorList>
    </citation>
    <scope>NUCLEOTIDE SEQUENCE</scope>
    <source>
        <strain evidence="10">GSL018</strain>
    </source>
</reference>
<dbReference type="EMBL" id="GBEZ01021978">
    <property type="protein sequence ID" value="JAC64820.1"/>
    <property type="molecule type" value="Transcribed_RNA"/>
</dbReference>
<accession>A0A061R285</accession>
<protein>
    <submittedName>
        <fullName evidence="10">Ammonium transporter</fullName>
    </submittedName>
</protein>
<evidence type="ECO:0000313" key="10">
    <source>
        <dbReference type="EMBL" id="JAC64820.1"/>
    </source>
</evidence>
<dbReference type="SUPFAM" id="SSF111352">
    <property type="entry name" value="Ammonium transporter"/>
    <property type="match status" value="1"/>
</dbReference>
<evidence type="ECO:0000256" key="2">
    <source>
        <dbReference type="ARBA" id="ARBA00005887"/>
    </source>
</evidence>
<keyword evidence="6 8" id="KW-0472">Membrane</keyword>
<feature type="transmembrane region" description="Helical" evidence="8">
    <location>
        <begin position="225"/>
        <end position="250"/>
    </location>
</feature>
<feature type="domain" description="Ammonium transporter AmtB-like" evidence="9">
    <location>
        <begin position="1"/>
        <end position="280"/>
    </location>
</feature>
<name>A0A061R285_9CHLO</name>
<proteinExistence type="inferred from homology"/>
<evidence type="ECO:0000259" key="9">
    <source>
        <dbReference type="Pfam" id="PF00909"/>
    </source>
</evidence>
<keyword evidence="7" id="KW-0924">Ammonia transport</keyword>
<dbReference type="PANTHER" id="PTHR11730:SF6">
    <property type="entry name" value="AMMONIUM TRANSPORTER"/>
    <property type="match status" value="1"/>
</dbReference>
<organism evidence="10">
    <name type="scientific">Tetraselmis sp. GSL018</name>
    <dbReference type="NCBI Taxonomy" id="582737"/>
    <lineage>
        <taxon>Eukaryota</taxon>
        <taxon>Viridiplantae</taxon>
        <taxon>Chlorophyta</taxon>
        <taxon>core chlorophytes</taxon>
        <taxon>Chlorodendrophyceae</taxon>
        <taxon>Chlorodendrales</taxon>
        <taxon>Chlorodendraceae</taxon>
        <taxon>Tetraselmis</taxon>
    </lineage>
</organism>
<dbReference type="GO" id="GO:0097272">
    <property type="term" value="P:ammonium homeostasis"/>
    <property type="evidence" value="ECO:0007669"/>
    <property type="project" value="TreeGrafter"/>
</dbReference>
<gene>
    <name evidence="10" type="ORF">TSPGSL018_17457</name>
</gene>
<evidence type="ECO:0000256" key="3">
    <source>
        <dbReference type="ARBA" id="ARBA00022448"/>
    </source>
</evidence>
<dbReference type="InterPro" id="IPR024041">
    <property type="entry name" value="NH4_transpt_AmtB-like_dom"/>
</dbReference>
<dbReference type="GO" id="GO:0008519">
    <property type="term" value="F:ammonium channel activity"/>
    <property type="evidence" value="ECO:0007669"/>
    <property type="project" value="InterPro"/>
</dbReference>
<keyword evidence="4 8" id="KW-0812">Transmembrane</keyword>
<dbReference type="Gene3D" id="1.10.3430.10">
    <property type="entry name" value="Ammonium transporter AmtB like domains"/>
    <property type="match status" value="1"/>
</dbReference>
<feature type="non-terminal residue" evidence="10">
    <location>
        <position position="1"/>
    </location>
</feature>